<accession>A0A2Z6EZ88</accession>
<name>A0A2Z6EZ88_HALHR</name>
<organism evidence="1 2">
    <name type="scientific">Halorhodospira halochloris</name>
    <name type="common">Ectothiorhodospira halochloris</name>
    <dbReference type="NCBI Taxonomy" id="1052"/>
    <lineage>
        <taxon>Bacteria</taxon>
        <taxon>Pseudomonadati</taxon>
        <taxon>Pseudomonadota</taxon>
        <taxon>Gammaproteobacteria</taxon>
        <taxon>Chromatiales</taxon>
        <taxon>Ectothiorhodospiraceae</taxon>
        <taxon>Halorhodospira</taxon>
    </lineage>
</organism>
<evidence type="ECO:0000313" key="2">
    <source>
        <dbReference type="Proteomes" id="UP000218890"/>
    </source>
</evidence>
<dbReference type="AlphaFoldDB" id="A0A2Z6EZ88"/>
<proteinExistence type="predicted"/>
<protein>
    <submittedName>
        <fullName evidence="1">Uncharacterized protein</fullName>
    </submittedName>
</protein>
<dbReference type="EMBL" id="AP017372">
    <property type="protein sequence ID" value="BBE10960.1"/>
    <property type="molecule type" value="Genomic_DNA"/>
</dbReference>
<keyword evidence="2" id="KW-1185">Reference proteome</keyword>
<evidence type="ECO:0000313" key="1">
    <source>
        <dbReference type="EMBL" id="BBE10960.1"/>
    </source>
</evidence>
<sequence length="60" mass="6927">MLLDGRKIDNKKEAAIIPPTLPIHAFLEPVIIRVHATNDNNSKYPNIVTIDDKENKEFWE</sequence>
<dbReference type="Proteomes" id="UP000218890">
    <property type="component" value="Chromosome"/>
</dbReference>
<dbReference type="KEGG" id="hhk:HH1059_03410"/>
<reference evidence="1" key="1">
    <citation type="submission" date="2016-02" db="EMBL/GenBank/DDBJ databases">
        <title>Halorhodospira halochloris DSM-1059 complete genome, version 2.</title>
        <authorList>
            <person name="Tsukatani Y."/>
        </authorList>
    </citation>
    <scope>NUCLEOTIDE SEQUENCE</scope>
    <source>
        <strain evidence="1">DSM 1059</strain>
    </source>
</reference>
<gene>
    <name evidence="1" type="ORF">HH1059_03410</name>
</gene>